<evidence type="ECO:0000256" key="9">
    <source>
        <dbReference type="ARBA" id="ARBA00022989"/>
    </source>
</evidence>
<evidence type="ECO:0000256" key="2">
    <source>
        <dbReference type="ARBA" id="ARBA00004586"/>
    </source>
</evidence>
<evidence type="ECO:0000256" key="7">
    <source>
        <dbReference type="ARBA" id="ARBA00022824"/>
    </source>
</evidence>
<comment type="similarity">
    <text evidence="3">Belongs to the CHS7 family.</text>
</comment>
<dbReference type="GO" id="GO:0071555">
    <property type="term" value="P:cell wall organization"/>
    <property type="evidence" value="ECO:0007669"/>
    <property type="project" value="UniProtKB-KW"/>
</dbReference>
<evidence type="ECO:0000256" key="5">
    <source>
        <dbReference type="ARBA" id="ARBA00022448"/>
    </source>
</evidence>
<keyword evidence="6 12" id="KW-0812">Transmembrane</keyword>
<evidence type="ECO:0000256" key="10">
    <source>
        <dbReference type="ARBA" id="ARBA00023136"/>
    </source>
</evidence>
<proteinExistence type="inferred from homology"/>
<dbReference type="InterPro" id="IPR029058">
    <property type="entry name" value="AB_hydrolase_fold"/>
</dbReference>
<comment type="caution">
    <text evidence="13">The sequence shown here is derived from an EMBL/GenBank/DDBJ whole genome shotgun (WGS) entry which is preliminary data.</text>
</comment>
<feature type="transmembrane region" description="Helical" evidence="12">
    <location>
        <begin position="83"/>
        <end position="100"/>
    </location>
</feature>
<dbReference type="GO" id="GO:0015031">
    <property type="term" value="P:protein transport"/>
    <property type="evidence" value="ECO:0007669"/>
    <property type="project" value="UniProtKB-KW"/>
</dbReference>
<feature type="transmembrane region" description="Helical" evidence="12">
    <location>
        <begin position="150"/>
        <end position="171"/>
    </location>
</feature>
<organism evidence="13 14">
    <name type="scientific">Carpinus fangiana</name>
    <dbReference type="NCBI Taxonomy" id="176857"/>
    <lineage>
        <taxon>Eukaryota</taxon>
        <taxon>Viridiplantae</taxon>
        <taxon>Streptophyta</taxon>
        <taxon>Embryophyta</taxon>
        <taxon>Tracheophyta</taxon>
        <taxon>Spermatophyta</taxon>
        <taxon>Magnoliopsida</taxon>
        <taxon>eudicotyledons</taxon>
        <taxon>Gunneridae</taxon>
        <taxon>Pentapetalae</taxon>
        <taxon>rosids</taxon>
        <taxon>fabids</taxon>
        <taxon>Fagales</taxon>
        <taxon>Betulaceae</taxon>
        <taxon>Carpinus</taxon>
    </lineage>
</organism>
<name>A0A5N6KZK2_9ROSI</name>
<dbReference type="Gene3D" id="3.40.50.1820">
    <property type="entry name" value="alpha/beta hydrolase"/>
    <property type="match status" value="1"/>
</dbReference>
<dbReference type="Proteomes" id="UP000327013">
    <property type="component" value="Unassembled WGS sequence"/>
</dbReference>
<keyword evidence="14" id="KW-1185">Reference proteome</keyword>
<dbReference type="AlphaFoldDB" id="A0A5N6KZK2"/>
<evidence type="ECO:0000256" key="3">
    <source>
        <dbReference type="ARBA" id="ARBA00009274"/>
    </source>
</evidence>
<keyword evidence="7" id="KW-0256">Endoplasmic reticulum</keyword>
<dbReference type="GO" id="GO:0051082">
    <property type="term" value="F:unfolded protein binding"/>
    <property type="evidence" value="ECO:0007669"/>
    <property type="project" value="TreeGrafter"/>
</dbReference>
<comment type="subcellular location">
    <subcellularLocation>
        <location evidence="1">Endomembrane system</location>
        <topology evidence="1">Multi-pass membrane protein</topology>
    </subcellularLocation>
    <subcellularLocation>
        <location evidence="2">Endoplasmic reticulum membrane</location>
    </subcellularLocation>
</comment>
<keyword evidence="5" id="KW-0813">Transport</keyword>
<keyword evidence="10 12" id="KW-0472">Membrane</keyword>
<feature type="transmembrane region" description="Helical" evidence="12">
    <location>
        <begin position="47"/>
        <end position="71"/>
    </location>
</feature>
<dbReference type="Pfam" id="PF12271">
    <property type="entry name" value="Chs7"/>
    <property type="match status" value="1"/>
</dbReference>
<evidence type="ECO:0000256" key="4">
    <source>
        <dbReference type="ARBA" id="ARBA00018354"/>
    </source>
</evidence>
<feature type="transmembrane region" description="Helical" evidence="12">
    <location>
        <begin position="221"/>
        <end position="242"/>
    </location>
</feature>
<sequence length="706" mass="74880">MAFGDFVAVCQQAALPLCSLIGSSGLAADAGIQPKCYARTIELANTIIFQGAASFVHIIALIMTLIMIFHVRSKFTAVGRKEITTFFYIYLVLTIISLVIDSGVVPPGTAPLPYFVAVQIGLASALCISLFINGFLGFQVYEDGTPLSVWLLRLSSLAWFVIVFLVALFTFQGLAGLGPEKTVGLFVVQYIVNGLLLLVYVVMQIILVTRTLQDRWPLGDIIFGVFFFVIGQVILYALGSHICSVAQHYLDGLFFATVCNLLAVMMVYKYWDSITTEDLEFSVGTKTGNWDVKDYAPVDADPYASGRTSAFYAQGETAHSRPSPHAQGNDQTFSAFPDHLAALLTHALPALTIHTAVYPSFETRGDLPSTVTRFREWLLNAVIDREVARGTPSPTVAPGVKTLLVGHSMGGIVAAEAALGIARDGPGDPRAATLFPAVQGVLAFDTPYLGIAPSVVARGAEDQWAAGKAWYDSAAGAWAQTPWGKADAAAAAGSGGAKAAQAAQAAKAAQGATAANATQAAGAWGWGKFALVAGAAGAVAAGTGAAAYLGRETLSSGWSWVGSHLEFVGCLARGEELRQRLEAVRALGASHDMGFANLYTLLGRNAGALPGESKKSLAARVLGEDRTFCNVPKSTDAKQAWHIAKNEKAGNEIEAHMYMFSPTENPGYYAMGELAKGLAVKWVEAGWKEMDEPLEGSTKSEPIDLT</sequence>
<dbReference type="PANTHER" id="PTHR35329">
    <property type="entry name" value="CHITIN SYNTHASE EXPORT CHAPERONE"/>
    <property type="match status" value="1"/>
</dbReference>
<feature type="transmembrane region" description="Helical" evidence="12">
    <location>
        <begin position="183"/>
        <end position="209"/>
    </location>
</feature>
<feature type="transmembrane region" description="Helical" evidence="12">
    <location>
        <begin position="112"/>
        <end position="138"/>
    </location>
</feature>
<dbReference type="SUPFAM" id="SSF53474">
    <property type="entry name" value="alpha/beta-Hydrolases"/>
    <property type="match status" value="1"/>
</dbReference>
<keyword evidence="9 12" id="KW-1133">Transmembrane helix</keyword>
<reference evidence="13 14" key="1">
    <citation type="submission" date="2019-06" db="EMBL/GenBank/DDBJ databases">
        <title>A chromosomal-level reference genome of Carpinus fangiana (Coryloideae, Betulaceae).</title>
        <authorList>
            <person name="Yang X."/>
            <person name="Wang Z."/>
            <person name="Zhang L."/>
            <person name="Hao G."/>
            <person name="Liu J."/>
            <person name="Yang Y."/>
        </authorList>
    </citation>
    <scope>NUCLEOTIDE SEQUENCE [LARGE SCALE GENOMIC DNA]</scope>
    <source>
        <strain evidence="13">Cfa_2016G</strain>
        <tissue evidence="13">Leaf</tissue>
    </source>
</reference>
<evidence type="ECO:0000256" key="8">
    <source>
        <dbReference type="ARBA" id="ARBA00022927"/>
    </source>
</evidence>
<evidence type="ECO:0000256" key="6">
    <source>
        <dbReference type="ARBA" id="ARBA00022692"/>
    </source>
</evidence>
<dbReference type="GO" id="GO:0005789">
    <property type="term" value="C:endoplasmic reticulum membrane"/>
    <property type="evidence" value="ECO:0007669"/>
    <property type="project" value="UniProtKB-SubCell"/>
</dbReference>
<gene>
    <name evidence="13" type="ORF">FH972_024669</name>
</gene>
<dbReference type="PANTHER" id="PTHR35329:SF2">
    <property type="entry name" value="CHITIN SYNTHASE EXPORT CHAPERONE"/>
    <property type="match status" value="1"/>
</dbReference>
<evidence type="ECO:0000256" key="1">
    <source>
        <dbReference type="ARBA" id="ARBA00004127"/>
    </source>
</evidence>
<keyword evidence="11" id="KW-0961">Cell wall biogenesis/degradation</keyword>
<accession>A0A5N6KZK2</accession>
<evidence type="ECO:0000313" key="14">
    <source>
        <dbReference type="Proteomes" id="UP000327013"/>
    </source>
</evidence>
<dbReference type="GO" id="GO:0006457">
    <property type="term" value="P:protein folding"/>
    <property type="evidence" value="ECO:0007669"/>
    <property type="project" value="TreeGrafter"/>
</dbReference>
<keyword evidence="8" id="KW-0653">Protein transport</keyword>
<evidence type="ECO:0000256" key="11">
    <source>
        <dbReference type="ARBA" id="ARBA00023316"/>
    </source>
</evidence>
<dbReference type="OrthoDB" id="1934746at2759"/>
<dbReference type="EMBL" id="VIBQ01000017">
    <property type="protein sequence ID" value="KAB8360937.1"/>
    <property type="molecule type" value="Genomic_DNA"/>
</dbReference>
<evidence type="ECO:0000256" key="12">
    <source>
        <dbReference type="SAM" id="Phobius"/>
    </source>
</evidence>
<protein>
    <recommendedName>
        <fullName evidence="4">Chitin synthase export chaperone</fullName>
    </recommendedName>
</protein>
<dbReference type="InterPro" id="IPR022057">
    <property type="entry name" value="Chs7"/>
</dbReference>
<evidence type="ECO:0000313" key="13">
    <source>
        <dbReference type="EMBL" id="KAB8360937.1"/>
    </source>
</evidence>